<accession>A0A852WA49</accession>
<dbReference type="InterPro" id="IPR041657">
    <property type="entry name" value="HTH_17"/>
</dbReference>
<dbReference type="GO" id="GO:0003677">
    <property type="term" value="F:DNA binding"/>
    <property type="evidence" value="ECO:0007669"/>
    <property type="project" value="InterPro"/>
</dbReference>
<proteinExistence type="predicted"/>
<dbReference type="InterPro" id="IPR010093">
    <property type="entry name" value="SinI_DNA-bd"/>
</dbReference>
<dbReference type="Pfam" id="PF12728">
    <property type="entry name" value="HTH_17"/>
    <property type="match status" value="1"/>
</dbReference>
<reference evidence="2 3" key="1">
    <citation type="submission" date="2020-07" db="EMBL/GenBank/DDBJ databases">
        <title>Sequencing the genomes of 1000 actinobacteria strains.</title>
        <authorList>
            <person name="Klenk H.-P."/>
        </authorList>
    </citation>
    <scope>NUCLEOTIDE SEQUENCE [LARGE SCALE GENOMIC DNA]</scope>
    <source>
        <strain evidence="2 3">DSM 23987</strain>
    </source>
</reference>
<evidence type="ECO:0000313" key="3">
    <source>
        <dbReference type="Proteomes" id="UP000573599"/>
    </source>
</evidence>
<dbReference type="RefSeq" id="WP_179420301.1">
    <property type="nucleotide sequence ID" value="NZ_JACCAB010000001.1"/>
</dbReference>
<protein>
    <submittedName>
        <fullName evidence="2">Excisionase family DNA binding protein</fullName>
    </submittedName>
</protein>
<gene>
    <name evidence="2" type="ORF">BJ986_000196</name>
</gene>
<keyword evidence="3" id="KW-1185">Reference proteome</keyword>
<dbReference type="Proteomes" id="UP000573599">
    <property type="component" value="Unassembled WGS sequence"/>
</dbReference>
<evidence type="ECO:0000259" key="1">
    <source>
        <dbReference type="Pfam" id="PF12728"/>
    </source>
</evidence>
<organism evidence="2 3">
    <name type="scientific">Pedococcus badiiscoriae</name>
    <dbReference type="NCBI Taxonomy" id="642776"/>
    <lineage>
        <taxon>Bacteria</taxon>
        <taxon>Bacillati</taxon>
        <taxon>Actinomycetota</taxon>
        <taxon>Actinomycetes</taxon>
        <taxon>Micrococcales</taxon>
        <taxon>Intrasporangiaceae</taxon>
        <taxon>Pedococcus</taxon>
    </lineage>
</organism>
<name>A0A852WA49_9MICO</name>
<sequence>MSTTIRFGSSEEPIAVSVKEASGLTGLSEYELRQAINRGELPAKRRGRRVLVPVDGLKTWIDSLPDYVD</sequence>
<comment type="caution">
    <text evidence="2">The sequence shown here is derived from an EMBL/GenBank/DDBJ whole genome shotgun (WGS) entry which is preliminary data.</text>
</comment>
<dbReference type="EMBL" id="JACCAB010000001">
    <property type="protein sequence ID" value="NYG05709.1"/>
    <property type="molecule type" value="Genomic_DNA"/>
</dbReference>
<feature type="domain" description="Helix-turn-helix" evidence="1">
    <location>
        <begin position="17"/>
        <end position="63"/>
    </location>
</feature>
<dbReference type="AlphaFoldDB" id="A0A852WA49"/>
<dbReference type="NCBIfam" id="TIGR01764">
    <property type="entry name" value="excise"/>
    <property type="match status" value="1"/>
</dbReference>
<evidence type="ECO:0000313" key="2">
    <source>
        <dbReference type="EMBL" id="NYG05709.1"/>
    </source>
</evidence>